<dbReference type="Gene3D" id="3.40.50.300">
    <property type="entry name" value="P-loop containing nucleotide triphosphate hydrolases"/>
    <property type="match status" value="1"/>
</dbReference>
<accession>A0ABR4BCC8</accession>
<keyword evidence="4" id="KW-0479">Metal-binding</keyword>
<dbReference type="InterPro" id="IPR030393">
    <property type="entry name" value="G_ENGB_dom"/>
</dbReference>
<dbReference type="CDD" id="cd01876">
    <property type="entry name" value="YihA_EngB"/>
    <property type="match status" value="1"/>
</dbReference>
<evidence type="ECO:0000259" key="8">
    <source>
        <dbReference type="PROSITE" id="PS51706"/>
    </source>
</evidence>
<gene>
    <name evidence="9" type="ORF">ABVK25_004307</name>
</gene>
<dbReference type="InterPro" id="IPR027417">
    <property type="entry name" value="P-loop_NTPase"/>
</dbReference>
<feature type="domain" description="EngB-type G" evidence="8">
    <location>
        <begin position="82"/>
        <end position="282"/>
    </location>
</feature>
<dbReference type="InterPro" id="IPR006073">
    <property type="entry name" value="GTP-bd"/>
</dbReference>
<evidence type="ECO:0000256" key="2">
    <source>
        <dbReference type="ARBA" id="ARBA00009638"/>
    </source>
</evidence>
<evidence type="ECO:0000256" key="5">
    <source>
        <dbReference type="ARBA" id="ARBA00022741"/>
    </source>
</evidence>
<dbReference type="Proteomes" id="UP001590951">
    <property type="component" value="Unassembled WGS sequence"/>
</dbReference>
<evidence type="ECO:0000313" key="9">
    <source>
        <dbReference type="EMBL" id="KAL2055499.1"/>
    </source>
</evidence>
<evidence type="ECO:0000256" key="4">
    <source>
        <dbReference type="ARBA" id="ARBA00022723"/>
    </source>
</evidence>
<keyword evidence="6" id="KW-0460">Magnesium</keyword>
<evidence type="ECO:0000256" key="1">
    <source>
        <dbReference type="ARBA" id="ARBA00001946"/>
    </source>
</evidence>
<organism evidence="9 10">
    <name type="scientific">Lepraria finkii</name>
    <dbReference type="NCBI Taxonomy" id="1340010"/>
    <lineage>
        <taxon>Eukaryota</taxon>
        <taxon>Fungi</taxon>
        <taxon>Dikarya</taxon>
        <taxon>Ascomycota</taxon>
        <taxon>Pezizomycotina</taxon>
        <taxon>Lecanoromycetes</taxon>
        <taxon>OSLEUM clade</taxon>
        <taxon>Lecanoromycetidae</taxon>
        <taxon>Lecanorales</taxon>
        <taxon>Lecanorineae</taxon>
        <taxon>Stereocaulaceae</taxon>
        <taxon>Lepraria</taxon>
    </lineage>
</organism>
<dbReference type="InterPro" id="IPR019987">
    <property type="entry name" value="GTP-bd_ribosome_bio_YsxC"/>
</dbReference>
<comment type="caution">
    <text evidence="9">The sequence shown here is derived from an EMBL/GenBank/DDBJ whole genome shotgun (WGS) entry which is preliminary data.</text>
</comment>
<dbReference type="SUPFAM" id="SSF52540">
    <property type="entry name" value="P-loop containing nucleoside triphosphate hydrolases"/>
    <property type="match status" value="1"/>
</dbReference>
<evidence type="ECO:0000256" key="7">
    <source>
        <dbReference type="ARBA" id="ARBA00023134"/>
    </source>
</evidence>
<dbReference type="NCBIfam" id="TIGR03598">
    <property type="entry name" value="GTPase_YsxC"/>
    <property type="match status" value="1"/>
</dbReference>
<evidence type="ECO:0000313" key="10">
    <source>
        <dbReference type="Proteomes" id="UP001590951"/>
    </source>
</evidence>
<proteinExistence type="inferred from homology"/>
<name>A0ABR4BCC8_9LECA</name>
<dbReference type="EMBL" id="JBHFEH010000011">
    <property type="protein sequence ID" value="KAL2055499.1"/>
    <property type="molecule type" value="Genomic_DNA"/>
</dbReference>
<comment type="similarity">
    <text evidence="2">Belongs to the TRAFAC class TrmE-Era-EngA-EngB-Septin-like GTPase superfamily. EngB GTPase family.</text>
</comment>
<protein>
    <recommendedName>
        <fullName evidence="3">GTP-binding protein 8</fullName>
    </recommendedName>
</protein>
<dbReference type="Pfam" id="PF01926">
    <property type="entry name" value="MMR_HSR1"/>
    <property type="match status" value="1"/>
</dbReference>
<dbReference type="PRINTS" id="PR00326">
    <property type="entry name" value="GTP1OBG"/>
</dbReference>
<keyword evidence="7" id="KW-0342">GTP-binding</keyword>
<evidence type="ECO:0000256" key="6">
    <source>
        <dbReference type="ARBA" id="ARBA00022842"/>
    </source>
</evidence>
<dbReference type="PANTHER" id="PTHR46498">
    <property type="entry name" value="GTP-BINDING PROTEIN 8"/>
    <property type="match status" value="1"/>
</dbReference>
<comment type="cofactor">
    <cofactor evidence="1">
        <name>Mg(2+)</name>
        <dbReference type="ChEBI" id="CHEBI:18420"/>
    </cofactor>
</comment>
<sequence length="318" mass="34707">MSLSTACRAETHARNVLGKTTIHYASAIPNTKASTETTSPSYYWDTAPPTPIQLKRAERFFGTAPPKLLFSATNFRTVNTSKIPEVAFLGRSNVGKSSLLNALMGQNICHVSSKPGRTRSMNFFAVGGEDGFGSPGKLAVLDMPGYGKGSREEWGPEIMKYLTGRKQLKRAFLLVDALHGLKHSDEEILSLFRQNSISHQIILSKVDRILFPKGNPSAARIERNSPDLQRICEELKSKIQPGKRDGPEALGEIVTCSSETVLSGKKLGINKVRWAILAAAGLGDEKRKLLPADLLNDSFNHTTDEGHDITHPQTVDAG</sequence>
<dbReference type="InterPro" id="IPR052279">
    <property type="entry name" value="EngB_GTPase"/>
</dbReference>
<reference evidence="9 10" key="1">
    <citation type="submission" date="2024-09" db="EMBL/GenBank/DDBJ databases">
        <title>Rethinking Asexuality: The Enigmatic Case of Functional Sexual Genes in Lepraria (Stereocaulaceae).</title>
        <authorList>
            <person name="Doellman M."/>
            <person name="Sun Y."/>
            <person name="Barcenas-Pena A."/>
            <person name="Lumbsch H.T."/>
            <person name="Grewe F."/>
        </authorList>
    </citation>
    <scope>NUCLEOTIDE SEQUENCE [LARGE SCALE GENOMIC DNA]</scope>
    <source>
        <strain evidence="9 10">Grewe 0041</strain>
    </source>
</reference>
<dbReference type="PROSITE" id="PS51706">
    <property type="entry name" value="G_ENGB"/>
    <property type="match status" value="1"/>
</dbReference>
<keyword evidence="5" id="KW-0547">Nucleotide-binding</keyword>
<keyword evidence="10" id="KW-1185">Reference proteome</keyword>
<dbReference type="PANTHER" id="PTHR46498:SF1">
    <property type="entry name" value="GTP-BINDING PROTEIN 8"/>
    <property type="match status" value="1"/>
</dbReference>
<evidence type="ECO:0000256" key="3">
    <source>
        <dbReference type="ARBA" id="ARBA00015370"/>
    </source>
</evidence>